<dbReference type="Proteomes" id="UP000324222">
    <property type="component" value="Unassembled WGS sequence"/>
</dbReference>
<evidence type="ECO:0000313" key="2">
    <source>
        <dbReference type="Proteomes" id="UP000324222"/>
    </source>
</evidence>
<organism evidence="1 2">
    <name type="scientific">Portunus trituberculatus</name>
    <name type="common">Swimming crab</name>
    <name type="synonym">Neptunus trituberculatus</name>
    <dbReference type="NCBI Taxonomy" id="210409"/>
    <lineage>
        <taxon>Eukaryota</taxon>
        <taxon>Metazoa</taxon>
        <taxon>Ecdysozoa</taxon>
        <taxon>Arthropoda</taxon>
        <taxon>Crustacea</taxon>
        <taxon>Multicrustacea</taxon>
        <taxon>Malacostraca</taxon>
        <taxon>Eumalacostraca</taxon>
        <taxon>Eucarida</taxon>
        <taxon>Decapoda</taxon>
        <taxon>Pleocyemata</taxon>
        <taxon>Brachyura</taxon>
        <taxon>Eubrachyura</taxon>
        <taxon>Portunoidea</taxon>
        <taxon>Portunidae</taxon>
        <taxon>Portuninae</taxon>
        <taxon>Portunus</taxon>
    </lineage>
</organism>
<keyword evidence="2" id="KW-1185">Reference proteome</keyword>
<comment type="caution">
    <text evidence="1">The sequence shown here is derived from an EMBL/GenBank/DDBJ whole genome shotgun (WGS) entry which is preliminary data.</text>
</comment>
<sequence>MKTERRRRERTRGEVGGAVLVLHQVITWRINERVSVKKGVAAEVVVVVGLSARRHLDSCNHTEDLVFSSAALSVACHVACLLCF</sequence>
<proteinExistence type="predicted"/>
<accession>A0A5B7K933</accession>
<protein>
    <submittedName>
        <fullName evidence="1">Uncharacterized protein</fullName>
    </submittedName>
</protein>
<dbReference type="EMBL" id="VSRR010153788">
    <property type="protein sequence ID" value="MPD06942.1"/>
    <property type="molecule type" value="Genomic_DNA"/>
</dbReference>
<gene>
    <name evidence="1" type="ORF">E2C01_102780</name>
</gene>
<name>A0A5B7K933_PORTR</name>
<dbReference type="AlphaFoldDB" id="A0A5B7K933"/>
<reference evidence="1 2" key="1">
    <citation type="submission" date="2019-05" db="EMBL/GenBank/DDBJ databases">
        <title>Another draft genome of Portunus trituberculatus and its Hox gene families provides insights of decapod evolution.</title>
        <authorList>
            <person name="Jeong J.-H."/>
            <person name="Song I."/>
            <person name="Kim S."/>
            <person name="Choi T."/>
            <person name="Kim D."/>
            <person name="Ryu S."/>
            <person name="Kim W."/>
        </authorList>
    </citation>
    <scope>NUCLEOTIDE SEQUENCE [LARGE SCALE GENOMIC DNA]</scope>
    <source>
        <tissue evidence="1">Muscle</tissue>
    </source>
</reference>
<evidence type="ECO:0000313" key="1">
    <source>
        <dbReference type="EMBL" id="MPD06942.1"/>
    </source>
</evidence>